<gene>
    <name evidence="7" type="ORF">R2D22_01755</name>
</gene>
<dbReference type="SUPFAM" id="SSF51905">
    <property type="entry name" value="FAD/NAD(P)-binding domain"/>
    <property type="match status" value="2"/>
</dbReference>
<reference evidence="7 8" key="1">
    <citation type="submission" date="2023-10" db="EMBL/GenBank/DDBJ databases">
        <title>The genome sequence of Streptomyces sp. HUAS YS2.</title>
        <authorList>
            <person name="Mo P."/>
        </authorList>
    </citation>
    <scope>NUCLEOTIDE SEQUENCE [LARGE SCALE GENOMIC DNA]</scope>
    <source>
        <strain evidence="7 8">HUAS YS2</strain>
    </source>
</reference>
<evidence type="ECO:0000256" key="1">
    <source>
        <dbReference type="ARBA" id="ARBA00001974"/>
    </source>
</evidence>
<dbReference type="PRINTS" id="PR00411">
    <property type="entry name" value="PNDRDTASEI"/>
</dbReference>
<dbReference type="InterPro" id="IPR016156">
    <property type="entry name" value="FAD/NAD-linked_Rdtase_dimer_sf"/>
</dbReference>
<feature type="domain" description="FAD/NAD(P)-binding" evidence="5">
    <location>
        <begin position="1"/>
        <end position="295"/>
    </location>
</feature>
<dbReference type="EMBL" id="CP137573">
    <property type="protein sequence ID" value="WOX20180.1"/>
    <property type="molecule type" value="Genomic_DNA"/>
</dbReference>
<keyword evidence="4" id="KW-0560">Oxidoreductase</keyword>
<evidence type="ECO:0000256" key="4">
    <source>
        <dbReference type="ARBA" id="ARBA00023002"/>
    </source>
</evidence>
<comment type="cofactor">
    <cofactor evidence="1">
        <name>FAD</name>
        <dbReference type="ChEBI" id="CHEBI:57692"/>
    </cofactor>
</comment>
<name>A0ABZ0LLL2_9ACTN</name>
<dbReference type="InterPro" id="IPR028202">
    <property type="entry name" value="Reductase_C"/>
</dbReference>
<dbReference type="InterPro" id="IPR023753">
    <property type="entry name" value="FAD/NAD-binding_dom"/>
</dbReference>
<evidence type="ECO:0000313" key="8">
    <source>
        <dbReference type="Proteomes" id="UP001301731"/>
    </source>
</evidence>
<keyword evidence="3" id="KW-0274">FAD</keyword>
<dbReference type="Gene3D" id="3.50.50.60">
    <property type="entry name" value="FAD/NAD(P)-binding domain"/>
    <property type="match status" value="2"/>
</dbReference>
<dbReference type="RefSeq" id="WP_318100482.1">
    <property type="nucleotide sequence ID" value="NZ_CP137573.1"/>
</dbReference>
<keyword evidence="2" id="KW-0285">Flavoprotein</keyword>
<feature type="domain" description="Reductase C-terminal" evidence="6">
    <location>
        <begin position="314"/>
        <end position="374"/>
    </location>
</feature>
<evidence type="ECO:0000256" key="3">
    <source>
        <dbReference type="ARBA" id="ARBA00022827"/>
    </source>
</evidence>
<evidence type="ECO:0000313" key="7">
    <source>
        <dbReference type="EMBL" id="WOX20180.1"/>
    </source>
</evidence>
<dbReference type="SUPFAM" id="SSF55424">
    <property type="entry name" value="FAD/NAD-linked reductases, dimerisation (C-terminal) domain"/>
    <property type="match status" value="1"/>
</dbReference>
<proteinExistence type="predicted"/>
<evidence type="ECO:0000259" key="5">
    <source>
        <dbReference type="Pfam" id="PF07992"/>
    </source>
</evidence>
<dbReference type="PANTHER" id="PTHR43557">
    <property type="entry name" value="APOPTOSIS-INDUCING FACTOR 1"/>
    <property type="match status" value="1"/>
</dbReference>
<protein>
    <submittedName>
        <fullName evidence="7">FAD-dependent oxidoreductase</fullName>
    </submittedName>
</protein>
<dbReference type="Pfam" id="PF07992">
    <property type="entry name" value="Pyr_redox_2"/>
    <property type="match status" value="1"/>
</dbReference>
<dbReference type="InterPro" id="IPR050446">
    <property type="entry name" value="FAD-oxidoreductase/Apoptosis"/>
</dbReference>
<organism evidence="7 8">
    <name type="scientific">Streptomyces solicathayae</name>
    <dbReference type="NCBI Taxonomy" id="3081768"/>
    <lineage>
        <taxon>Bacteria</taxon>
        <taxon>Bacillati</taxon>
        <taxon>Actinomycetota</taxon>
        <taxon>Actinomycetes</taxon>
        <taxon>Kitasatosporales</taxon>
        <taxon>Streptomycetaceae</taxon>
        <taxon>Streptomyces</taxon>
    </lineage>
</organism>
<evidence type="ECO:0000256" key="2">
    <source>
        <dbReference type="ARBA" id="ARBA00022630"/>
    </source>
</evidence>
<evidence type="ECO:0000259" key="6">
    <source>
        <dbReference type="Pfam" id="PF14759"/>
    </source>
</evidence>
<keyword evidence="8" id="KW-1185">Reference proteome</keyword>
<dbReference type="PANTHER" id="PTHR43557:SF2">
    <property type="entry name" value="RIESKE DOMAIN-CONTAINING PROTEIN-RELATED"/>
    <property type="match status" value="1"/>
</dbReference>
<dbReference type="Gene3D" id="3.30.390.30">
    <property type="match status" value="1"/>
</dbReference>
<sequence>MIVGAGVAGATAALTLRAEGYAGALVLIGEEPELPYRRPPLSKEVLTGAQAPARTLLRPAGAWAEQDIELRTGTTVTDLHPADRMLVLDDGSVLPYDRLLLATGGRPRRLPGVQERPGLHHLRTLADARALRADLIDGDSVLVVGAGLIGLEVAAAARGLGCEVTVTETEERPLGRVLPPAVADAVTALHRERGVDLHTGTRLESLERLGDVWTATDGNGTLLTARTVLVAVGMAPDTALAERAGLKVDDGILVDAYGETSARGVYAAGDVARRPGGRDGGTCRVEHWTNAQDHGAAVARSMLGTPTPYAPEPWFWTHQFGHNLQIAGVPRAGDTLEVDGDLDALDFTVRTRHEGRTTGVICANRPAEFRRLRQERERG</sequence>
<dbReference type="PRINTS" id="PR00368">
    <property type="entry name" value="FADPNR"/>
</dbReference>
<dbReference type="Proteomes" id="UP001301731">
    <property type="component" value="Chromosome"/>
</dbReference>
<dbReference type="Pfam" id="PF14759">
    <property type="entry name" value="Reductase_C"/>
    <property type="match status" value="1"/>
</dbReference>
<accession>A0ABZ0LLL2</accession>
<dbReference type="InterPro" id="IPR036188">
    <property type="entry name" value="FAD/NAD-bd_sf"/>
</dbReference>